<dbReference type="Gene3D" id="1.10.3810.10">
    <property type="entry name" value="Biosynthetic peptidoglycan transglycosylase-like"/>
    <property type="match status" value="1"/>
</dbReference>
<evidence type="ECO:0000256" key="23">
    <source>
        <dbReference type="ARBA" id="ARBA00049902"/>
    </source>
</evidence>
<dbReference type="InterPro" id="IPR012338">
    <property type="entry name" value="Beta-lactam/transpept-like"/>
</dbReference>
<evidence type="ECO:0000256" key="2">
    <source>
        <dbReference type="ARBA" id="ARBA00004236"/>
    </source>
</evidence>
<reference evidence="27 28" key="1">
    <citation type="submission" date="2017-10" db="EMBL/GenBank/DDBJ databases">
        <title>Novel microbial diversity and functional potential in the marine mammal oral microbiome.</title>
        <authorList>
            <person name="Dudek N.K."/>
            <person name="Sun C.L."/>
            <person name="Burstein D."/>
            <person name="Kantor R.S."/>
            <person name="Aliaga Goltsman D.S."/>
            <person name="Bik E.M."/>
            <person name="Thomas B.C."/>
            <person name="Banfield J.F."/>
            <person name="Relman D.A."/>
        </authorList>
    </citation>
    <scope>NUCLEOTIDE SEQUENCE [LARGE SCALE GENOMIC DNA]</scope>
    <source>
        <strain evidence="27">DOLJORAL78_47_202</strain>
    </source>
</reference>
<evidence type="ECO:0000259" key="25">
    <source>
        <dbReference type="Pfam" id="PF00912"/>
    </source>
</evidence>
<keyword evidence="9" id="KW-0121">Carboxypeptidase</keyword>
<evidence type="ECO:0000256" key="4">
    <source>
        <dbReference type="ARBA" id="ARBA00007090"/>
    </source>
</evidence>
<evidence type="ECO:0000313" key="27">
    <source>
        <dbReference type="EMBL" id="PIE63248.1"/>
    </source>
</evidence>
<keyword evidence="19" id="KW-0961">Cell wall biogenesis/degradation</keyword>
<evidence type="ECO:0000256" key="20">
    <source>
        <dbReference type="ARBA" id="ARBA00032454"/>
    </source>
</evidence>
<evidence type="ECO:0000256" key="22">
    <source>
        <dbReference type="ARBA" id="ARBA00044770"/>
    </source>
</evidence>
<dbReference type="GO" id="GO:0006508">
    <property type="term" value="P:proteolysis"/>
    <property type="evidence" value="ECO:0007669"/>
    <property type="project" value="UniProtKB-KW"/>
</dbReference>
<evidence type="ECO:0000256" key="5">
    <source>
        <dbReference type="ARBA" id="ARBA00007739"/>
    </source>
</evidence>
<dbReference type="EC" id="3.4.16.4" evidence="6"/>
<dbReference type="GO" id="GO:0071555">
    <property type="term" value="P:cell wall organization"/>
    <property type="evidence" value="ECO:0007669"/>
    <property type="project" value="UniProtKB-KW"/>
</dbReference>
<evidence type="ECO:0000256" key="17">
    <source>
        <dbReference type="ARBA" id="ARBA00023251"/>
    </source>
</evidence>
<dbReference type="InterPro" id="IPR001460">
    <property type="entry name" value="PCN-bd_Tpept"/>
</dbReference>
<comment type="function">
    <text evidence="1">Cell wall formation. Synthesis of cross-linked peptidoglycan from the lipid intermediates. The enzyme has a penicillin-insensitive transglycosylase N-terminal domain (formation of linear glycan strands) and a penicillin-sensitive transpeptidase C-terminal domain (cross-linking of the peptide subunits).</text>
</comment>
<dbReference type="GO" id="GO:0008658">
    <property type="term" value="F:penicillin binding"/>
    <property type="evidence" value="ECO:0007669"/>
    <property type="project" value="InterPro"/>
</dbReference>
<keyword evidence="18" id="KW-0511">Multifunctional enzyme</keyword>
<evidence type="ECO:0000259" key="26">
    <source>
        <dbReference type="Pfam" id="PF14814"/>
    </source>
</evidence>
<dbReference type="InterPro" id="IPR050396">
    <property type="entry name" value="Glycosyltr_51/Transpeptidase"/>
</dbReference>
<dbReference type="GO" id="GO:0030288">
    <property type="term" value="C:outer membrane-bounded periplasmic space"/>
    <property type="evidence" value="ECO:0007669"/>
    <property type="project" value="TreeGrafter"/>
</dbReference>
<comment type="catalytic activity">
    <reaction evidence="23">
        <text>[GlcNAc-(1-&gt;4)-Mur2Ac(oyl-L-Ala-gamma-D-Glu-L-Lys-D-Ala-D-Ala)](n)-di-trans,octa-cis-undecaprenyl diphosphate + beta-D-GlcNAc-(1-&gt;4)-Mur2Ac(oyl-L-Ala-gamma-D-Glu-L-Lys-D-Ala-D-Ala)-di-trans,octa-cis-undecaprenyl diphosphate = [GlcNAc-(1-&gt;4)-Mur2Ac(oyl-L-Ala-gamma-D-Glu-L-Lys-D-Ala-D-Ala)](n+1)-di-trans,octa-cis-undecaprenyl diphosphate + di-trans,octa-cis-undecaprenyl diphosphate + H(+)</text>
        <dbReference type="Rhea" id="RHEA:23708"/>
        <dbReference type="Rhea" id="RHEA-COMP:9602"/>
        <dbReference type="Rhea" id="RHEA-COMP:9603"/>
        <dbReference type="ChEBI" id="CHEBI:15378"/>
        <dbReference type="ChEBI" id="CHEBI:58405"/>
        <dbReference type="ChEBI" id="CHEBI:60033"/>
        <dbReference type="ChEBI" id="CHEBI:78435"/>
        <dbReference type="EC" id="2.4.99.28"/>
    </reaction>
</comment>
<evidence type="ECO:0000256" key="7">
    <source>
        <dbReference type="ARBA" id="ARBA00018637"/>
    </source>
</evidence>
<evidence type="ECO:0000256" key="3">
    <source>
        <dbReference type="ARBA" id="ARBA00004752"/>
    </source>
</evidence>
<comment type="catalytic activity">
    <reaction evidence="21">
        <text>Preferential cleavage: (Ac)2-L-Lys-D-Ala-|-D-Ala. Also transpeptidation of peptidyl-alanyl moieties that are N-acyl substituents of D-alanine.</text>
        <dbReference type="EC" id="3.4.16.4"/>
    </reaction>
</comment>
<evidence type="ECO:0000256" key="19">
    <source>
        <dbReference type="ARBA" id="ARBA00023316"/>
    </source>
</evidence>
<dbReference type="NCBIfam" id="TIGR02071">
    <property type="entry name" value="PBP_1b"/>
    <property type="match status" value="1"/>
</dbReference>
<evidence type="ECO:0000256" key="16">
    <source>
        <dbReference type="ARBA" id="ARBA00023136"/>
    </source>
</evidence>
<proteinExistence type="inferred from homology"/>
<dbReference type="GO" id="GO:0009252">
    <property type="term" value="P:peptidoglycan biosynthetic process"/>
    <property type="evidence" value="ECO:0007669"/>
    <property type="project" value="UniProtKB-UniPathway"/>
</dbReference>
<comment type="subcellular location">
    <subcellularLocation>
        <location evidence="2">Cell membrane</location>
    </subcellularLocation>
</comment>
<dbReference type="SUPFAM" id="SSF53955">
    <property type="entry name" value="Lysozyme-like"/>
    <property type="match status" value="1"/>
</dbReference>
<keyword evidence="14" id="KW-0133">Cell shape</keyword>
<dbReference type="EMBL" id="PDTI01000012">
    <property type="protein sequence ID" value="PIE63248.1"/>
    <property type="molecule type" value="Genomic_DNA"/>
</dbReference>
<dbReference type="UniPathway" id="UPA00219"/>
<dbReference type="GO" id="GO:0009274">
    <property type="term" value="C:peptidoglycan-based cell wall"/>
    <property type="evidence" value="ECO:0007669"/>
    <property type="project" value="InterPro"/>
</dbReference>
<dbReference type="PIRSF" id="PIRSF002799">
    <property type="entry name" value="PBP_1b"/>
    <property type="match status" value="1"/>
</dbReference>
<keyword evidence="13" id="KW-0378">Hydrolase</keyword>
<dbReference type="EC" id="2.4.99.28" evidence="22"/>
<dbReference type="Proteomes" id="UP000231203">
    <property type="component" value="Unassembled WGS sequence"/>
</dbReference>
<keyword evidence="12" id="KW-0808">Transferase</keyword>
<comment type="similarity">
    <text evidence="4">In the C-terminal section; belongs to the transpeptidase family.</text>
</comment>
<dbReference type="GO" id="GO:0046677">
    <property type="term" value="P:response to antibiotic"/>
    <property type="evidence" value="ECO:0007669"/>
    <property type="project" value="UniProtKB-KW"/>
</dbReference>
<dbReference type="Pfam" id="PF14814">
    <property type="entry name" value="UB2H"/>
    <property type="match status" value="1"/>
</dbReference>
<name>A0A2G6MT20_9BACT</name>
<evidence type="ECO:0000256" key="21">
    <source>
        <dbReference type="ARBA" id="ARBA00034000"/>
    </source>
</evidence>
<dbReference type="GO" id="GO:0008360">
    <property type="term" value="P:regulation of cell shape"/>
    <property type="evidence" value="ECO:0007669"/>
    <property type="project" value="UniProtKB-KW"/>
</dbReference>
<accession>A0A2G6MT20</accession>
<evidence type="ECO:0000256" key="10">
    <source>
        <dbReference type="ARBA" id="ARBA00022670"/>
    </source>
</evidence>
<evidence type="ECO:0000256" key="15">
    <source>
        <dbReference type="ARBA" id="ARBA00022984"/>
    </source>
</evidence>
<dbReference type="InterPro" id="IPR001264">
    <property type="entry name" value="Glyco_trans_51"/>
</dbReference>
<evidence type="ECO:0000256" key="1">
    <source>
        <dbReference type="ARBA" id="ARBA00002624"/>
    </source>
</evidence>
<dbReference type="Gene3D" id="3.30.2060.10">
    <property type="entry name" value="Penicillin-binding protein 1b domain"/>
    <property type="match status" value="1"/>
</dbReference>
<comment type="similarity">
    <text evidence="5">In the N-terminal section; belongs to the glycosyltransferase 51 family.</text>
</comment>
<feature type="domain" description="Penicillin-binding protein transpeptidase" evidence="24">
    <location>
        <begin position="407"/>
        <end position="678"/>
    </location>
</feature>
<dbReference type="GO" id="GO:0008955">
    <property type="term" value="F:peptidoglycan glycosyltransferase activity"/>
    <property type="evidence" value="ECO:0007669"/>
    <property type="project" value="UniProtKB-EC"/>
</dbReference>
<evidence type="ECO:0000259" key="24">
    <source>
        <dbReference type="Pfam" id="PF00905"/>
    </source>
</evidence>
<dbReference type="InterPro" id="IPR011813">
    <property type="entry name" value="PBP_1b"/>
</dbReference>
<dbReference type="Pfam" id="PF00912">
    <property type="entry name" value="Transgly"/>
    <property type="match status" value="1"/>
</dbReference>
<protein>
    <recommendedName>
        <fullName evidence="7">Penicillin-binding protein 1B</fullName>
        <ecNumber evidence="22">2.4.99.28</ecNumber>
        <ecNumber evidence="6">3.4.16.4</ecNumber>
    </recommendedName>
    <alternativeName>
        <fullName evidence="20">Murein polymerase</fullName>
    </alternativeName>
</protein>
<evidence type="ECO:0000256" key="6">
    <source>
        <dbReference type="ARBA" id="ARBA00012448"/>
    </source>
</evidence>
<organism evidence="27 28">
    <name type="scientific">Desulfobacter postgatei</name>
    <dbReference type="NCBI Taxonomy" id="2293"/>
    <lineage>
        <taxon>Bacteria</taxon>
        <taxon>Pseudomonadati</taxon>
        <taxon>Thermodesulfobacteriota</taxon>
        <taxon>Desulfobacteria</taxon>
        <taxon>Desulfobacterales</taxon>
        <taxon>Desulfobacteraceae</taxon>
        <taxon>Desulfobacter</taxon>
    </lineage>
</organism>
<keyword evidence="16" id="KW-0472">Membrane</keyword>
<dbReference type="PANTHER" id="PTHR32282">
    <property type="entry name" value="BINDING PROTEIN TRANSPEPTIDASE, PUTATIVE-RELATED"/>
    <property type="match status" value="1"/>
</dbReference>
<evidence type="ECO:0000256" key="18">
    <source>
        <dbReference type="ARBA" id="ARBA00023268"/>
    </source>
</evidence>
<evidence type="ECO:0000256" key="13">
    <source>
        <dbReference type="ARBA" id="ARBA00022801"/>
    </source>
</evidence>
<evidence type="ECO:0000256" key="14">
    <source>
        <dbReference type="ARBA" id="ARBA00022960"/>
    </source>
</evidence>
<dbReference type="InterPro" id="IPR023346">
    <property type="entry name" value="Lysozyme-like_dom_sf"/>
</dbReference>
<keyword evidence="17" id="KW-0046">Antibiotic resistance</keyword>
<evidence type="ECO:0000256" key="12">
    <source>
        <dbReference type="ARBA" id="ARBA00022679"/>
    </source>
</evidence>
<dbReference type="InterPro" id="IPR028166">
    <property type="entry name" value="UB2H"/>
</dbReference>
<gene>
    <name evidence="27" type="primary">mrcB</name>
    <name evidence="27" type="ORF">CSA25_01290</name>
</gene>
<dbReference type="GO" id="GO:0005886">
    <property type="term" value="C:plasma membrane"/>
    <property type="evidence" value="ECO:0007669"/>
    <property type="project" value="UniProtKB-SubCell"/>
</dbReference>
<keyword evidence="8" id="KW-1003">Cell membrane</keyword>
<comment type="pathway">
    <text evidence="3">Cell wall biogenesis; peptidoglycan biosynthesis.</text>
</comment>
<keyword evidence="11" id="KW-0328">Glycosyltransferase</keyword>
<dbReference type="Gene3D" id="3.40.710.10">
    <property type="entry name" value="DD-peptidase/beta-lactamase superfamily"/>
    <property type="match status" value="1"/>
</dbReference>
<keyword evidence="15" id="KW-0573">Peptidoglycan synthesis</keyword>
<sequence>MKLLRQLVIFFLVFTCLAVFGYAYLINHQVAERFKKRLWDVPAKVYARPMTLYPGLQLSAKSLVQELDLLGYRRVDTQEQLSVPGTYTRYHGRFTLNCRPFDFGTHRRPLRRIAVTISGGRITRLKTGQRDADMEPLDPVMIGQFYPSSMEDRILLDSEHIPELLKNSIVAVEDKHFYSHYGVDFKSILRAIVVNIRQGRFTQGASTLTQQLAKNFFLSPEKTLKRKISEAFVSAAIERQFTKEQILEAYINEVYLGQDGARAIHGFGLGAQFYFGKSLELLSPEETALLVGMLKGPSVYNPRVYPDRAMARRNIVLGLMADQGLLSSAQLTKALGRPLGVIPVPRQWRFPFYLDLVKRRLLKEYREKDLKTMGLRIFTPLDPLVQLAAEKGVADFMAGRNSKLEAGVVVAAGATNEIQALVGGKDSKYKGFNRALDAMRPIGSLVKPVVYLSALEQPENYTLVTPINDGPVSLKSGNQLWKPMNFDKKFHGDLPLYQALVFSYNTSTVRLGMDLGLETVFETMAQLGFKPAAPLVPAMLLGSFDMTPVQVAQVYHTLSSGGFYTPSRVINAVFTPDGKTLQRYPLRIEQHLDPGAVFLVGKTLQAVVSEGTGRSLSRWLSPDLGIAGKTGTTNDLRDTWFAGFSGNRLAVVWVGRDDNKPTGLTGATGAMQVFGRIMSQIPNTPLVLTPPANIEWAVINPRTGLRTQNNTPDALAMPFIRGSAPVLFDPVPGPVFDPDADAIPTIPAAPGADKHTMKKKKPRYLIDWLKDVFK</sequence>
<dbReference type="PANTHER" id="PTHR32282:SF11">
    <property type="entry name" value="PENICILLIN-BINDING PROTEIN 1B"/>
    <property type="match status" value="1"/>
</dbReference>
<evidence type="ECO:0000256" key="9">
    <source>
        <dbReference type="ARBA" id="ARBA00022645"/>
    </source>
</evidence>
<evidence type="ECO:0000313" key="28">
    <source>
        <dbReference type="Proteomes" id="UP000231203"/>
    </source>
</evidence>
<evidence type="ECO:0000256" key="11">
    <source>
        <dbReference type="ARBA" id="ARBA00022676"/>
    </source>
</evidence>
<dbReference type="InterPro" id="IPR036950">
    <property type="entry name" value="PBP_transglycosylase"/>
</dbReference>
<keyword evidence="10" id="KW-0645">Protease</keyword>
<evidence type="ECO:0000256" key="8">
    <source>
        <dbReference type="ARBA" id="ARBA00022475"/>
    </source>
</evidence>
<dbReference type="SUPFAM" id="SSF56601">
    <property type="entry name" value="beta-lactamase/transpeptidase-like"/>
    <property type="match status" value="1"/>
</dbReference>
<dbReference type="GO" id="GO:0009002">
    <property type="term" value="F:serine-type D-Ala-D-Ala carboxypeptidase activity"/>
    <property type="evidence" value="ECO:0007669"/>
    <property type="project" value="UniProtKB-EC"/>
</dbReference>
<feature type="domain" description="Glycosyl transferase family 51" evidence="25">
    <location>
        <begin position="144"/>
        <end position="320"/>
    </location>
</feature>
<dbReference type="FunFam" id="1.10.3810.10:FF:000001">
    <property type="entry name" value="Penicillin-binding protein 1A"/>
    <property type="match status" value="1"/>
</dbReference>
<dbReference type="Pfam" id="PF00905">
    <property type="entry name" value="Transpeptidase"/>
    <property type="match status" value="1"/>
</dbReference>
<feature type="domain" description="Bifunctional transglycosylase second" evidence="26">
    <location>
        <begin position="52"/>
        <end position="134"/>
    </location>
</feature>
<comment type="caution">
    <text evidence="27">The sequence shown here is derived from an EMBL/GenBank/DDBJ whole genome shotgun (WGS) entry which is preliminary data.</text>
</comment>
<dbReference type="AlphaFoldDB" id="A0A2G6MT20"/>